<reference evidence="2" key="1">
    <citation type="submission" date="2019-09" db="EMBL/GenBank/DDBJ databases">
        <title>Draft genome information of white flower Hibiscus syriacus.</title>
        <authorList>
            <person name="Kim Y.-M."/>
        </authorList>
    </citation>
    <scope>NUCLEOTIDE SEQUENCE [LARGE SCALE GENOMIC DNA]</scope>
    <source>
        <strain evidence="2">YM2019G1</strain>
    </source>
</reference>
<dbReference type="Gene3D" id="3.40.30.10">
    <property type="entry name" value="Glutaredoxin"/>
    <property type="match status" value="1"/>
</dbReference>
<proteinExistence type="predicted"/>
<dbReference type="AlphaFoldDB" id="A0A6A3BZA0"/>
<dbReference type="PANTHER" id="PTHR47578:SF1">
    <property type="entry name" value="THIOREDOXIN-LIKE PROTEIN CDSP32, CHLOROPLASTIC"/>
    <property type="match status" value="1"/>
</dbReference>
<evidence type="ECO:0000256" key="1">
    <source>
        <dbReference type="SAM" id="MobiDB-lite"/>
    </source>
</evidence>
<gene>
    <name evidence="2" type="ORF">F3Y22_tig00014862pilonHSYRG00073</name>
</gene>
<keyword evidence="2" id="KW-0489">Methyltransferase</keyword>
<dbReference type="SUPFAM" id="SSF52833">
    <property type="entry name" value="Thioredoxin-like"/>
    <property type="match status" value="1"/>
</dbReference>
<feature type="region of interest" description="Disordered" evidence="1">
    <location>
        <begin position="41"/>
        <end position="77"/>
    </location>
</feature>
<dbReference type="EMBL" id="VEPZ02000587">
    <property type="protein sequence ID" value="KAE8721894.1"/>
    <property type="molecule type" value="Genomic_DNA"/>
</dbReference>
<sequence length="153" mass="17246">MAAAITNFLTKPPCTDLHFIPKATCISSHSSFLPPFVSKSRPFSTKSLERSKPPRFITKATTTPGTRKAPSDESVNQVHSIEEFDEALKTAKNKLVVVEFAASHNYNSSEIYSFMVELSRTCNNVEIHPGDRRRIGQDERALHKRRNKENNTL</sequence>
<dbReference type="InterPro" id="IPR036249">
    <property type="entry name" value="Thioredoxin-like_sf"/>
</dbReference>
<dbReference type="GO" id="GO:0032259">
    <property type="term" value="P:methylation"/>
    <property type="evidence" value="ECO:0007669"/>
    <property type="project" value="UniProtKB-KW"/>
</dbReference>
<evidence type="ECO:0000313" key="2">
    <source>
        <dbReference type="EMBL" id="KAE8721894.1"/>
    </source>
</evidence>
<dbReference type="GO" id="GO:0016671">
    <property type="term" value="F:oxidoreductase activity, acting on a sulfur group of donors, disulfide as acceptor"/>
    <property type="evidence" value="ECO:0007669"/>
    <property type="project" value="InterPro"/>
</dbReference>
<name>A0A6A3BZA0_HIBSY</name>
<protein>
    <submittedName>
        <fullName evidence="2">Sterol methyltransferase 2</fullName>
    </submittedName>
</protein>
<keyword evidence="2" id="KW-0808">Transferase</keyword>
<organism evidence="2 3">
    <name type="scientific">Hibiscus syriacus</name>
    <name type="common">Rose of Sharon</name>
    <dbReference type="NCBI Taxonomy" id="106335"/>
    <lineage>
        <taxon>Eukaryota</taxon>
        <taxon>Viridiplantae</taxon>
        <taxon>Streptophyta</taxon>
        <taxon>Embryophyta</taxon>
        <taxon>Tracheophyta</taxon>
        <taxon>Spermatophyta</taxon>
        <taxon>Magnoliopsida</taxon>
        <taxon>eudicotyledons</taxon>
        <taxon>Gunneridae</taxon>
        <taxon>Pentapetalae</taxon>
        <taxon>rosids</taxon>
        <taxon>malvids</taxon>
        <taxon>Malvales</taxon>
        <taxon>Malvaceae</taxon>
        <taxon>Malvoideae</taxon>
        <taxon>Hibiscus</taxon>
    </lineage>
</organism>
<keyword evidence="3" id="KW-1185">Reference proteome</keyword>
<evidence type="ECO:0000313" key="3">
    <source>
        <dbReference type="Proteomes" id="UP000436088"/>
    </source>
</evidence>
<dbReference type="PANTHER" id="PTHR47578">
    <property type="entry name" value="THIOREDOXIN-LIKE PROTEIN CDSP32, CHLOROPLASTIC"/>
    <property type="match status" value="1"/>
</dbReference>
<comment type="caution">
    <text evidence="2">The sequence shown here is derived from an EMBL/GenBank/DDBJ whole genome shotgun (WGS) entry which is preliminary data.</text>
</comment>
<dbReference type="Proteomes" id="UP000436088">
    <property type="component" value="Unassembled WGS sequence"/>
</dbReference>
<dbReference type="InterPro" id="IPR044192">
    <property type="entry name" value="CDSP32"/>
</dbReference>
<dbReference type="GO" id="GO:0008168">
    <property type="term" value="F:methyltransferase activity"/>
    <property type="evidence" value="ECO:0007669"/>
    <property type="project" value="UniProtKB-KW"/>
</dbReference>
<dbReference type="OrthoDB" id="1820127at2759"/>
<accession>A0A6A3BZA0</accession>